<evidence type="ECO:0000313" key="2">
    <source>
        <dbReference type="Proteomes" id="UP000238479"/>
    </source>
</evidence>
<name>A0A2P6P1I9_ROSCH</name>
<accession>A0A2P6P1I9</accession>
<reference evidence="1 2" key="1">
    <citation type="journal article" date="2018" name="Nat. Genet.">
        <title>The Rosa genome provides new insights in the design of modern roses.</title>
        <authorList>
            <person name="Bendahmane M."/>
        </authorList>
    </citation>
    <scope>NUCLEOTIDE SEQUENCE [LARGE SCALE GENOMIC DNA]</scope>
    <source>
        <strain evidence="2">cv. Old Blush</strain>
    </source>
</reference>
<protein>
    <recommendedName>
        <fullName evidence="3">Transposase, Tnp1/En/Spm</fullName>
    </recommendedName>
</protein>
<sequence length="103" mass="11373">MLVNDIPLGPNAMIVWVDIPTCPEAFLWRPTPNMTYIEDAIGTKVAWPANKVVLENSPNIEEVGNLSSPSIIFNSFVDCTTIILICECISSFYNMISLCLSCC</sequence>
<dbReference type="AlphaFoldDB" id="A0A2P6P1I9"/>
<comment type="caution">
    <text evidence="1">The sequence shown here is derived from an EMBL/GenBank/DDBJ whole genome shotgun (WGS) entry which is preliminary data.</text>
</comment>
<organism evidence="1 2">
    <name type="scientific">Rosa chinensis</name>
    <name type="common">China rose</name>
    <dbReference type="NCBI Taxonomy" id="74649"/>
    <lineage>
        <taxon>Eukaryota</taxon>
        <taxon>Viridiplantae</taxon>
        <taxon>Streptophyta</taxon>
        <taxon>Embryophyta</taxon>
        <taxon>Tracheophyta</taxon>
        <taxon>Spermatophyta</taxon>
        <taxon>Magnoliopsida</taxon>
        <taxon>eudicotyledons</taxon>
        <taxon>Gunneridae</taxon>
        <taxon>Pentapetalae</taxon>
        <taxon>rosids</taxon>
        <taxon>fabids</taxon>
        <taxon>Rosales</taxon>
        <taxon>Rosaceae</taxon>
        <taxon>Rosoideae</taxon>
        <taxon>Rosoideae incertae sedis</taxon>
        <taxon>Rosa</taxon>
    </lineage>
</organism>
<keyword evidence="2" id="KW-1185">Reference proteome</keyword>
<dbReference type="Gramene" id="PRQ15801">
    <property type="protein sequence ID" value="PRQ15801"/>
    <property type="gene ID" value="RchiOBHm_Chr7g0177401"/>
</dbReference>
<proteinExistence type="predicted"/>
<gene>
    <name evidence="1" type="ORF">RchiOBHm_Chr7g0177401</name>
</gene>
<dbReference type="Proteomes" id="UP000238479">
    <property type="component" value="Chromosome 7"/>
</dbReference>
<dbReference type="EMBL" id="PDCK01000045">
    <property type="protein sequence ID" value="PRQ15801.1"/>
    <property type="molecule type" value="Genomic_DNA"/>
</dbReference>
<evidence type="ECO:0008006" key="3">
    <source>
        <dbReference type="Google" id="ProtNLM"/>
    </source>
</evidence>
<evidence type="ECO:0000313" key="1">
    <source>
        <dbReference type="EMBL" id="PRQ15801.1"/>
    </source>
</evidence>